<accession>A0A1Y2EZV7</accession>
<dbReference type="EMBL" id="MCOG01000020">
    <property type="protein sequence ID" value="ORY77110.1"/>
    <property type="molecule type" value="Genomic_DNA"/>
</dbReference>
<feature type="region of interest" description="Disordered" evidence="4">
    <location>
        <begin position="575"/>
        <end position="673"/>
    </location>
</feature>
<dbReference type="Pfam" id="PF13889">
    <property type="entry name" value="Chromosome_seg"/>
    <property type="match status" value="1"/>
</dbReference>
<dbReference type="Pfam" id="PF10033">
    <property type="entry name" value="ATG13"/>
    <property type="match status" value="1"/>
</dbReference>
<evidence type="ECO:0000256" key="2">
    <source>
        <dbReference type="RuleBase" id="RU361214"/>
    </source>
</evidence>
<comment type="caution">
    <text evidence="6">The sequence shown here is derived from an EMBL/GenBank/DDBJ whole genome shotgun (WGS) entry which is preliminary data.</text>
</comment>
<dbReference type="InterPro" id="IPR018731">
    <property type="entry name" value="Atg13_N"/>
</dbReference>
<dbReference type="PANTHER" id="PTHR13199:SF11">
    <property type="entry name" value="PROTEIN ATOSSA"/>
    <property type="match status" value="1"/>
</dbReference>
<dbReference type="PANTHER" id="PTHR13199">
    <property type="entry name" value="GH03947P"/>
    <property type="match status" value="1"/>
</dbReference>
<dbReference type="InterPro" id="IPR033473">
    <property type="entry name" value="Atos-like_C"/>
</dbReference>
<feature type="coiled-coil region" evidence="3">
    <location>
        <begin position="885"/>
        <end position="919"/>
    </location>
</feature>
<evidence type="ECO:0000313" key="6">
    <source>
        <dbReference type="EMBL" id="ORY77110.1"/>
    </source>
</evidence>
<evidence type="ECO:0000256" key="4">
    <source>
        <dbReference type="SAM" id="MobiDB-lite"/>
    </source>
</evidence>
<feature type="region of interest" description="Disordered" evidence="4">
    <location>
        <begin position="1290"/>
        <end position="1319"/>
    </location>
</feature>
<evidence type="ECO:0000259" key="5">
    <source>
        <dbReference type="SMART" id="SM01177"/>
    </source>
</evidence>
<name>A0A1Y2EZV7_9FUNG</name>
<evidence type="ECO:0000313" key="7">
    <source>
        <dbReference type="Proteomes" id="UP000193920"/>
    </source>
</evidence>
<feature type="region of interest" description="Disordered" evidence="4">
    <location>
        <begin position="1"/>
        <end position="27"/>
    </location>
</feature>
<reference evidence="6 7" key="1">
    <citation type="submission" date="2016-08" db="EMBL/GenBank/DDBJ databases">
        <title>A Parts List for Fungal Cellulosomes Revealed by Comparative Genomics.</title>
        <authorList>
            <consortium name="DOE Joint Genome Institute"/>
            <person name="Haitjema C.H."/>
            <person name="Gilmore S.P."/>
            <person name="Henske J.K."/>
            <person name="Solomon K.V."/>
            <person name="De Groot R."/>
            <person name="Kuo A."/>
            <person name="Mondo S.J."/>
            <person name="Salamov A.A."/>
            <person name="Labutti K."/>
            <person name="Zhao Z."/>
            <person name="Chiniquy J."/>
            <person name="Barry K."/>
            <person name="Brewer H.M."/>
            <person name="Purvine S.O."/>
            <person name="Wright A.T."/>
            <person name="Boxma B."/>
            <person name="Van Alen T."/>
            <person name="Hackstein J.H."/>
            <person name="Baker S.E."/>
            <person name="Grigoriev I.V."/>
            <person name="O'Malley M.A."/>
        </authorList>
    </citation>
    <scope>NUCLEOTIDE SEQUENCE [LARGE SCALE GENOMIC DNA]</scope>
    <source>
        <strain evidence="6 7">G1</strain>
    </source>
</reference>
<dbReference type="Pfam" id="PF13915">
    <property type="entry name" value="DUF4210"/>
    <property type="match status" value="1"/>
</dbReference>
<feature type="compositionally biased region" description="Polar residues" evidence="4">
    <location>
        <begin position="117"/>
        <end position="142"/>
    </location>
</feature>
<feature type="compositionally biased region" description="Basic and acidic residues" evidence="4">
    <location>
        <begin position="634"/>
        <end position="650"/>
    </location>
</feature>
<keyword evidence="7" id="KW-1185">Reference proteome</keyword>
<feature type="compositionally biased region" description="Polar residues" evidence="4">
    <location>
        <begin position="1290"/>
        <end position="1308"/>
    </location>
</feature>
<comment type="similarity">
    <text evidence="1 2">Belongs to the ATG13 family. Fungi subfamily.</text>
</comment>
<dbReference type="InterPro" id="IPR051506">
    <property type="entry name" value="ATOS_Transcription_Regulators"/>
</dbReference>
<feature type="region of interest" description="Disordered" evidence="4">
    <location>
        <begin position="38"/>
        <end position="57"/>
    </location>
</feature>
<dbReference type="STRING" id="1754190.A0A1Y2EZV7"/>
<keyword evidence="2" id="KW-0072">Autophagy</keyword>
<evidence type="ECO:0000256" key="3">
    <source>
        <dbReference type="SAM" id="Coils"/>
    </source>
</evidence>
<keyword evidence="3" id="KW-0175">Coiled coil</keyword>
<dbReference type="SMART" id="SM01177">
    <property type="entry name" value="DUF4210"/>
    <property type="match status" value="1"/>
</dbReference>
<organism evidence="6 7">
    <name type="scientific">Neocallimastix californiae</name>
    <dbReference type="NCBI Taxonomy" id="1754190"/>
    <lineage>
        <taxon>Eukaryota</taxon>
        <taxon>Fungi</taxon>
        <taxon>Fungi incertae sedis</taxon>
        <taxon>Chytridiomycota</taxon>
        <taxon>Chytridiomycota incertae sedis</taxon>
        <taxon>Neocallimastigomycetes</taxon>
        <taxon>Neocallimastigales</taxon>
        <taxon>Neocallimastigaceae</taxon>
        <taxon>Neocallimastix</taxon>
    </lineage>
</organism>
<dbReference type="GO" id="GO:0006914">
    <property type="term" value="P:autophagy"/>
    <property type="evidence" value="ECO:0007669"/>
    <property type="project" value="UniProtKB-KW"/>
</dbReference>
<feature type="compositionally biased region" description="Polar residues" evidence="4">
    <location>
        <begin position="578"/>
        <end position="587"/>
    </location>
</feature>
<feature type="compositionally biased region" description="Polar residues" evidence="4">
    <location>
        <begin position="38"/>
        <end position="47"/>
    </location>
</feature>
<dbReference type="GO" id="GO:1990316">
    <property type="term" value="C:Atg1/ULK1 kinase complex"/>
    <property type="evidence" value="ECO:0007669"/>
    <property type="project" value="InterPro"/>
</dbReference>
<gene>
    <name evidence="6" type="ORF">LY90DRAFT_665370</name>
</gene>
<feature type="domain" description="Atos-like conserved" evidence="5">
    <location>
        <begin position="812"/>
        <end position="880"/>
    </location>
</feature>
<feature type="compositionally biased region" description="Low complexity" evidence="4">
    <location>
        <begin position="589"/>
        <end position="607"/>
    </location>
</feature>
<dbReference type="InterPro" id="IPR025261">
    <property type="entry name" value="Atos-like_cons_dom"/>
</dbReference>
<proteinExistence type="inferred from homology"/>
<protein>
    <recommendedName>
        <fullName evidence="2">Autophagy-related protein 13</fullName>
    </recommendedName>
</protein>
<dbReference type="OrthoDB" id="8625101at2759"/>
<feature type="region of interest" description="Disordered" evidence="4">
    <location>
        <begin position="117"/>
        <end position="150"/>
    </location>
</feature>
<dbReference type="Gene3D" id="3.30.900.10">
    <property type="entry name" value="HORMA domain"/>
    <property type="match status" value="1"/>
</dbReference>
<dbReference type="InterPro" id="IPR036570">
    <property type="entry name" value="HORMA_dom_sf"/>
</dbReference>
<evidence type="ECO:0000256" key="1">
    <source>
        <dbReference type="ARBA" id="ARBA00005246"/>
    </source>
</evidence>
<dbReference type="Proteomes" id="UP000193920">
    <property type="component" value="Unassembled WGS sequence"/>
</dbReference>
<sequence length="1334" mass="149275">MRMTNVESEKEGDGGGTKPNKISGSNSAQLNTSIKKILSSNSTSTSPIPKLNSTMTSVKSATTTSSIISSTVATSQIINNFESEINTIRDNNNINNSDKVNYEDKFNIIGNINKATQFNNNPKQTTRSNSTTSLNEYYSSSPIPTPKVRPLKSNTIPFPSLASNFNSSISTKFNSLNSSDSSNFYEEYINDYGFNYTEEELNTYKNVTNFICKIAQLILRSRVGLSYNHNYYPSLNLKNQSKEINNNQLNLLTNSIDNMNIKSSLTSSISSFDSQNHSIPYSTSVVSSYTSSFENSYRSNPNGVYSPRSVYTENNSVHIPIPSIDNIKQLHGLLLDRIQFWKNCVPINIDIFAGSGSNENTGYNYRRKSYDFGNGNEVDDGIYEHKNDFSNNSLTLTRTRSSSISNIYPVKASTSFNPVSTKFNNKRLLERWVVSYEPNNKESSNKSRNSKVDTTDLILLVQSLYSYIRLMPLHSLLSDKSIKKNDLQYCISTADGFLLLPLFEGDNNDVDFCDVGSSGFDLSAKLKVYKFTKASTTLGNLHISVVYDANINNSNSSTNISHSISKSLSSTSSFHFNDANNNPTTAGVANKTAKNINNTNNSSSSISLNQPKDNLLIVEQTKDSTSSTSNIEEEPLKDKSNSDTPADDKASSSNTNRKTVKTIGSPFPSPKTRTKVLSLTQNKYSFQPQKSQLSSSSSNLILQLMNKQHLEKYSSSVHSLSDNNSLSSHSNLLLSGFNYKKSSTNNSNITNSTTKTHQLNSINIPKNSNLLLNCKDNDNPKYLSAPNSLSLNSNKNNNVDSQNNSIELFGSLVGSYEESILSGRMSTLPSKPIKFISEIGVIGFGKCHPRLKCPQHINIIFPVYFYEIPDKNDFFTTPYVGTVDIEQYFQKQNELKKQKQEQQQKMEQQHKAIEKLDIKETLEPENNIDTLETSKIKVEELNNKTKTLTTSIPSAILLNDKPIIKRNSSSNSLNGLSTKFPGYRIPFKGQIQVIIKNPSKTAVKVFLIPYDFHDMPPGTKTFIRQKSYLKNTINSRNPLDQKCSLRYAIHLQFISPSKKKLYLYKSLRVVFAHKAPEKDEKLYTISDGPIDPKYISIVDNNNSNYNHHSNELNNDKFFGSGHSLKTDGKGLSSKEENEFYSSSYSLRRRSSFGSNIMMLAEMGVNLGDYSVSPVKPIVHQYPYSFQQQQYRGIGGINTKITKPLYYRGSSYTNVNNISQQSDLPSSSKSSFSKYLSPNYNRYPSQNVKDDMTLKLPSKVNEKMKCSAFDVSTNSYSSEGLTTSITDSNNELYSKSSQHSSESTNLNNKDNLESKSKEPYSSSISTNFKVFNYIN</sequence>